<dbReference type="InterPro" id="IPR010718">
    <property type="entry name" value="DUF1294"/>
</dbReference>
<keyword evidence="3" id="KW-1185">Reference proteome</keyword>
<name>A0A6L5YEJ5_9FIRM</name>
<dbReference type="Proteomes" id="UP000476055">
    <property type="component" value="Unassembled WGS sequence"/>
</dbReference>
<protein>
    <submittedName>
        <fullName evidence="2">DUF1294 domain-containing protein</fullName>
    </submittedName>
</protein>
<dbReference type="EMBL" id="VUMU01000001">
    <property type="protein sequence ID" value="MST56701.1"/>
    <property type="molecule type" value="Genomic_DNA"/>
</dbReference>
<feature type="transmembrane region" description="Helical" evidence="1">
    <location>
        <begin position="37"/>
        <end position="58"/>
    </location>
</feature>
<keyword evidence="1" id="KW-0472">Membrane</keyword>
<keyword evidence="1" id="KW-1133">Transmembrane helix</keyword>
<feature type="transmembrane region" description="Helical" evidence="1">
    <location>
        <begin position="70"/>
        <end position="89"/>
    </location>
</feature>
<organism evidence="2 3">
    <name type="scientific">Waltera intestinalis</name>
    <dbReference type="NCBI Taxonomy" id="2606635"/>
    <lineage>
        <taxon>Bacteria</taxon>
        <taxon>Bacillati</taxon>
        <taxon>Bacillota</taxon>
        <taxon>Clostridia</taxon>
        <taxon>Lachnospirales</taxon>
        <taxon>Lachnospiraceae</taxon>
        <taxon>Waltera</taxon>
    </lineage>
</organism>
<comment type="caution">
    <text evidence="2">The sequence shown here is derived from an EMBL/GenBank/DDBJ whole genome shotgun (WGS) entry which is preliminary data.</text>
</comment>
<evidence type="ECO:0000256" key="1">
    <source>
        <dbReference type="SAM" id="Phobius"/>
    </source>
</evidence>
<evidence type="ECO:0000313" key="3">
    <source>
        <dbReference type="Proteomes" id="UP000476055"/>
    </source>
</evidence>
<evidence type="ECO:0000313" key="2">
    <source>
        <dbReference type="EMBL" id="MST56701.1"/>
    </source>
</evidence>
<dbReference type="GO" id="GO:0003676">
    <property type="term" value="F:nucleic acid binding"/>
    <property type="evidence" value="ECO:0007669"/>
    <property type="project" value="InterPro"/>
</dbReference>
<accession>A0A6L5YEJ5</accession>
<dbReference type="PIRSF" id="PIRSF002599">
    <property type="entry name" value="Cold_shock_A"/>
    <property type="match status" value="1"/>
</dbReference>
<sequence>MQTITAVGLVYLIGINLAGFIIMGVDKKRAIRGAWRISEASLFLTALLGGSLGCILGMQHFRHKTKHWYFKYGMPAILVVQVLLFVLLFR</sequence>
<keyword evidence="1" id="KW-0812">Transmembrane</keyword>
<dbReference type="AlphaFoldDB" id="A0A6L5YEJ5"/>
<dbReference type="InterPro" id="IPR012156">
    <property type="entry name" value="Cold_shock_CspA"/>
</dbReference>
<proteinExistence type="predicted"/>
<feature type="transmembrane region" description="Helical" evidence="1">
    <location>
        <begin position="6"/>
        <end position="25"/>
    </location>
</feature>
<gene>
    <name evidence="2" type="ORF">FYJ59_00285</name>
</gene>
<reference evidence="2 3" key="1">
    <citation type="submission" date="2019-08" db="EMBL/GenBank/DDBJ databases">
        <title>In-depth cultivation of the pig gut microbiome towards novel bacterial diversity and tailored functional studies.</title>
        <authorList>
            <person name="Wylensek D."/>
            <person name="Hitch T.C.A."/>
            <person name="Clavel T."/>
        </authorList>
    </citation>
    <scope>NUCLEOTIDE SEQUENCE [LARGE SCALE GENOMIC DNA]</scope>
    <source>
        <strain evidence="2 3">WCA3-601-WT-6H</strain>
    </source>
</reference>
<dbReference type="Pfam" id="PF06961">
    <property type="entry name" value="DUF1294"/>
    <property type="match status" value="1"/>
</dbReference>